<dbReference type="EMBL" id="JARVCO010000002">
    <property type="protein sequence ID" value="MDZ8117530.1"/>
    <property type="molecule type" value="Genomic_DNA"/>
</dbReference>
<dbReference type="PANTHER" id="PTHR43818">
    <property type="entry name" value="BCDNA.GH03377"/>
    <property type="match status" value="1"/>
</dbReference>
<dbReference type="Gene3D" id="3.30.360.10">
    <property type="entry name" value="Dihydrodipicolinate Reductase, domain 2"/>
    <property type="match status" value="1"/>
</dbReference>
<keyword evidence="4" id="KW-1185">Reference proteome</keyword>
<dbReference type="InterPro" id="IPR050463">
    <property type="entry name" value="Gfo/Idh/MocA_oxidrdct_glycsds"/>
</dbReference>
<dbReference type="RefSeq" id="WP_322607331.1">
    <property type="nucleotide sequence ID" value="NZ_JARVCO010000002.1"/>
</dbReference>
<dbReference type="Proteomes" id="UP001290861">
    <property type="component" value="Unassembled WGS sequence"/>
</dbReference>
<feature type="domain" description="Gfo/Idh/MocA-like oxidoreductase bacterial type C-terminal" evidence="2">
    <location>
        <begin position="203"/>
        <end position="309"/>
    </location>
</feature>
<dbReference type="Pfam" id="PF19051">
    <property type="entry name" value="GFO_IDH_MocA_C2"/>
    <property type="match status" value="1"/>
</dbReference>
<comment type="caution">
    <text evidence="3">The sequence shown here is derived from an EMBL/GenBank/DDBJ whole genome shotgun (WGS) entry which is preliminary data.</text>
</comment>
<evidence type="ECO:0000259" key="2">
    <source>
        <dbReference type="Pfam" id="PF19051"/>
    </source>
</evidence>
<dbReference type="Pfam" id="PF01408">
    <property type="entry name" value="GFO_IDH_MocA"/>
    <property type="match status" value="1"/>
</dbReference>
<reference evidence="3 4" key="1">
    <citation type="journal article" date="2024" name="Appl. Environ. Microbiol.">
        <title>Pontiella agarivorans sp. nov., a novel marine anaerobic bacterium capable of degrading macroalgal polysaccharides and fixing nitrogen.</title>
        <authorList>
            <person name="Liu N."/>
            <person name="Kivenson V."/>
            <person name="Peng X."/>
            <person name="Cui Z."/>
            <person name="Lankiewicz T.S."/>
            <person name="Gosselin K.M."/>
            <person name="English C.J."/>
            <person name="Blair E.M."/>
            <person name="O'Malley M.A."/>
            <person name="Valentine D.L."/>
        </authorList>
    </citation>
    <scope>NUCLEOTIDE SEQUENCE [LARGE SCALE GENOMIC DNA]</scope>
    <source>
        <strain evidence="3 4">NLcol2</strain>
    </source>
</reference>
<sequence>MMRGISRKGFLKTGVFAGGAIGFPAVVPSAVLGKNGSVAPSNRIAVGLIGCGRRSGVGGEYNMVRQSKLLAVCDPVKWRREARAAEWNVPDAYNDFRDVLARDDIDAVHIVTPDHWHVPIALMAARAGKDMYVEKPLSLCIGQSLAAREITEKHGRVFQYGTQQRSMRHLRMGIEIVLNGHIGNVKEVYVWCPGGAKGGLATPELPVPEGFDYELWTGPAPMKPFCEDRCSPHGPPKATYFCYDYSIGMLGGWGAHPVDQLQWWADAENKGIPVEYKTTGFLPGKGLFDTVVTWNMEAVYADGTKLHFMDSKTAHASQEIPGIEKLKQFGNCTVFAGEEGWVAVSREGMLASTEALRRKAKDPGSRKLQESSWHPVAFVDAIRNGTQPVSTLESAICSDIICHMGDLCVRTGKTLGWDDRKKMVTGSAEAVKMMHRPLRDPWTL</sequence>
<feature type="domain" description="Gfo/Idh/MocA-like oxidoreductase N-terminal" evidence="1">
    <location>
        <begin position="45"/>
        <end position="161"/>
    </location>
</feature>
<evidence type="ECO:0000259" key="1">
    <source>
        <dbReference type="Pfam" id="PF01408"/>
    </source>
</evidence>
<dbReference type="SUPFAM" id="SSF55347">
    <property type="entry name" value="Glyceraldehyde-3-phosphate dehydrogenase-like, C-terminal domain"/>
    <property type="match status" value="1"/>
</dbReference>
<dbReference type="SUPFAM" id="SSF51735">
    <property type="entry name" value="NAD(P)-binding Rossmann-fold domains"/>
    <property type="match status" value="1"/>
</dbReference>
<dbReference type="InterPro" id="IPR043906">
    <property type="entry name" value="Gfo/Idh/MocA_OxRdtase_bact_C"/>
</dbReference>
<dbReference type="InterPro" id="IPR000683">
    <property type="entry name" value="Gfo/Idh/MocA-like_OxRdtase_N"/>
</dbReference>
<protein>
    <submittedName>
        <fullName evidence="3">Gfo/Idh/MocA family oxidoreductase</fullName>
    </submittedName>
</protein>
<organism evidence="3 4">
    <name type="scientific">Pontiella agarivorans</name>
    <dbReference type="NCBI Taxonomy" id="3038953"/>
    <lineage>
        <taxon>Bacteria</taxon>
        <taxon>Pseudomonadati</taxon>
        <taxon>Kiritimatiellota</taxon>
        <taxon>Kiritimatiellia</taxon>
        <taxon>Kiritimatiellales</taxon>
        <taxon>Pontiellaceae</taxon>
        <taxon>Pontiella</taxon>
    </lineage>
</organism>
<name>A0ABU5MTI7_9BACT</name>
<evidence type="ECO:0000313" key="4">
    <source>
        <dbReference type="Proteomes" id="UP001290861"/>
    </source>
</evidence>
<dbReference type="PANTHER" id="PTHR43818:SF5">
    <property type="entry name" value="OXIDOREDUCTASE FAMILY PROTEIN"/>
    <property type="match status" value="1"/>
</dbReference>
<proteinExistence type="predicted"/>
<evidence type="ECO:0000313" key="3">
    <source>
        <dbReference type="EMBL" id="MDZ8117530.1"/>
    </source>
</evidence>
<accession>A0ABU5MTI7</accession>
<dbReference type="Gene3D" id="3.40.50.720">
    <property type="entry name" value="NAD(P)-binding Rossmann-like Domain"/>
    <property type="match status" value="1"/>
</dbReference>
<dbReference type="InterPro" id="IPR036291">
    <property type="entry name" value="NAD(P)-bd_dom_sf"/>
</dbReference>
<gene>
    <name evidence="3" type="ORF">P9H32_02745</name>
</gene>